<organism evidence="18 19">
    <name type="scientific">Sediminibacillus halophilus</name>
    <dbReference type="NCBI Taxonomy" id="482461"/>
    <lineage>
        <taxon>Bacteria</taxon>
        <taxon>Bacillati</taxon>
        <taxon>Bacillota</taxon>
        <taxon>Bacilli</taxon>
        <taxon>Bacillales</taxon>
        <taxon>Bacillaceae</taxon>
        <taxon>Sediminibacillus</taxon>
    </lineage>
</organism>
<dbReference type="Gene3D" id="3.40.47.10">
    <property type="match status" value="1"/>
</dbReference>
<evidence type="ECO:0000256" key="10">
    <source>
        <dbReference type="ARBA" id="ARBA00023315"/>
    </source>
</evidence>
<dbReference type="GO" id="GO:0006633">
    <property type="term" value="P:fatty acid biosynthetic process"/>
    <property type="evidence" value="ECO:0007669"/>
    <property type="project" value="UniProtKB-UniRule"/>
</dbReference>
<dbReference type="EMBL" id="FNHF01000001">
    <property type="protein sequence ID" value="SDL98396.1"/>
    <property type="molecule type" value="Genomic_DNA"/>
</dbReference>
<dbReference type="PROSITE" id="PS52004">
    <property type="entry name" value="KS3_2"/>
    <property type="match status" value="1"/>
</dbReference>
<evidence type="ECO:0000256" key="8">
    <source>
        <dbReference type="ARBA" id="ARBA00023098"/>
    </source>
</evidence>
<evidence type="ECO:0000256" key="7">
    <source>
        <dbReference type="ARBA" id="ARBA00022832"/>
    </source>
</evidence>
<dbReference type="InterPro" id="IPR014030">
    <property type="entry name" value="Ketoacyl_synth_N"/>
</dbReference>
<evidence type="ECO:0000256" key="5">
    <source>
        <dbReference type="ARBA" id="ARBA00022516"/>
    </source>
</evidence>
<sequence length="414" mass="44107">MENRRVVITGLGAVSPVGNDVDTMWGNIIEGTSGIDFVTKVDKDDFPAKVAGEVKDWDPVNYMEKKEAKRMDLFTQYAVGAAKMAVKDADLDITEELAPRVGVWVGSGIGGMKTYEEQFEKFQEKGYRRVSPFFVPMLIPDMAAGQISIQLGAKGINSCTVTACASGTNSIGDAFKVIQRGDADVMITGGAEAPLTKMAFAGFSTAKALTFNDNPKTASRPFDQNRDGFVMGEGAGILVIESLESAKQRGAKIYGEIVGYGSAGDAYHITSPAPEGEGAVRAMNQAISDAGIDASQIAYINAHGTSTELNDPFETKAIKQVFGGHAEKLAISSTKSMTGHLLGAAGAIEAIISVKSINEGILPPTINLETPDPECDLDYVPNQSRQQEYEYALSNSLGFGGHNATLIFKKYQDA</sequence>
<keyword evidence="8" id="KW-0443">Lipid metabolism</keyword>
<dbReference type="UniPathway" id="UPA00094"/>
<dbReference type="PANTHER" id="PTHR11712:SF336">
    <property type="entry name" value="3-OXOACYL-[ACYL-CARRIER-PROTEIN] SYNTHASE, MITOCHONDRIAL"/>
    <property type="match status" value="1"/>
</dbReference>
<evidence type="ECO:0000256" key="11">
    <source>
        <dbReference type="ARBA" id="ARBA00024006"/>
    </source>
</evidence>
<dbReference type="STRING" id="482461.SAMN05216244_1440"/>
<dbReference type="PANTHER" id="PTHR11712">
    <property type="entry name" value="POLYKETIDE SYNTHASE-RELATED"/>
    <property type="match status" value="1"/>
</dbReference>
<evidence type="ECO:0000313" key="18">
    <source>
        <dbReference type="EMBL" id="SDL98396.1"/>
    </source>
</evidence>
<dbReference type="NCBIfam" id="NF005589">
    <property type="entry name" value="PRK07314.1"/>
    <property type="match status" value="1"/>
</dbReference>
<name>A0A1G9PHT9_9BACI</name>
<keyword evidence="5 14" id="KW-0444">Lipid biosynthesis</keyword>
<dbReference type="SMART" id="SM00825">
    <property type="entry name" value="PKS_KS"/>
    <property type="match status" value="1"/>
</dbReference>
<comment type="function">
    <text evidence="11 14">Involved in the type II fatty acid elongation cycle. Catalyzes the elongation of a wide range of acyl-ACP by the addition of two carbons from malonyl-ACP to an acyl acceptor. Can efficiently catalyze the conversion of palmitoleoyl-ACP (cis-hexadec-9-enoyl-ACP) to cis-vaccenoyl-ACP (cis-octadec-11-enoyl-ACP), an essential step in the thermal regulation of fatty acid composition.</text>
</comment>
<dbReference type="CDD" id="cd00834">
    <property type="entry name" value="KAS_I_II"/>
    <property type="match status" value="1"/>
</dbReference>
<dbReference type="NCBIfam" id="NF004970">
    <property type="entry name" value="PRK06333.1"/>
    <property type="match status" value="1"/>
</dbReference>
<evidence type="ECO:0000256" key="2">
    <source>
        <dbReference type="ARBA" id="ARBA00008467"/>
    </source>
</evidence>
<dbReference type="InterPro" id="IPR016039">
    <property type="entry name" value="Thiolase-like"/>
</dbReference>
<evidence type="ECO:0000256" key="13">
    <source>
        <dbReference type="ARBA" id="ARBA00047659"/>
    </source>
</evidence>
<dbReference type="GO" id="GO:0004315">
    <property type="term" value="F:3-oxoacyl-[acyl-carrier-protein] synthase activity"/>
    <property type="evidence" value="ECO:0007669"/>
    <property type="project" value="UniProtKB-UniRule"/>
</dbReference>
<dbReference type="AlphaFoldDB" id="A0A1G9PHT9"/>
<evidence type="ECO:0000256" key="16">
    <source>
        <dbReference type="RuleBase" id="RU003694"/>
    </source>
</evidence>
<dbReference type="FunFam" id="3.40.47.10:FF:000026">
    <property type="entry name" value="3-oxoacyl-[acyl-carrier-protein] synthase 2"/>
    <property type="match status" value="1"/>
</dbReference>
<evidence type="ECO:0000256" key="3">
    <source>
        <dbReference type="ARBA" id="ARBA00012356"/>
    </source>
</evidence>
<dbReference type="InterPro" id="IPR014031">
    <property type="entry name" value="Ketoacyl_synth_C"/>
</dbReference>
<evidence type="ECO:0000256" key="9">
    <source>
        <dbReference type="ARBA" id="ARBA00023160"/>
    </source>
</evidence>
<dbReference type="GO" id="GO:0005829">
    <property type="term" value="C:cytosol"/>
    <property type="evidence" value="ECO:0007669"/>
    <property type="project" value="TreeGrafter"/>
</dbReference>
<evidence type="ECO:0000256" key="12">
    <source>
        <dbReference type="ARBA" id="ARBA00047318"/>
    </source>
</evidence>
<reference evidence="19" key="1">
    <citation type="submission" date="2016-10" db="EMBL/GenBank/DDBJ databases">
        <authorList>
            <person name="Varghese N."/>
            <person name="Submissions S."/>
        </authorList>
    </citation>
    <scope>NUCLEOTIDE SEQUENCE [LARGE SCALE GENOMIC DNA]</scope>
    <source>
        <strain evidence="19">CGMCC 1.6199</strain>
    </source>
</reference>
<dbReference type="SUPFAM" id="SSF53901">
    <property type="entry name" value="Thiolase-like"/>
    <property type="match status" value="2"/>
</dbReference>
<dbReference type="Pfam" id="PF00109">
    <property type="entry name" value="ketoacyl-synt"/>
    <property type="match status" value="1"/>
</dbReference>
<dbReference type="Pfam" id="PF02801">
    <property type="entry name" value="Ketoacyl-synt_C"/>
    <property type="match status" value="1"/>
</dbReference>
<evidence type="ECO:0000256" key="15">
    <source>
        <dbReference type="PIRSR" id="PIRSR000447-1"/>
    </source>
</evidence>
<evidence type="ECO:0000256" key="6">
    <source>
        <dbReference type="ARBA" id="ARBA00022679"/>
    </source>
</evidence>
<comment type="catalytic activity">
    <reaction evidence="13 14">
        <text>a fatty acyl-[ACP] + malonyl-[ACP] + H(+) = a 3-oxoacyl-[ACP] + holo-[ACP] + CO2</text>
        <dbReference type="Rhea" id="RHEA:22836"/>
        <dbReference type="Rhea" id="RHEA-COMP:9623"/>
        <dbReference type="Rhea" id="RHEA-COMP:9685"/>
        <dbReference type="Rhea" id="RHEA-COMP:9916"/>
        <dbReference type="Rhea" id="RHEA-COMP:14125"/>
        <dbReference type="ChEBI" id="CHEBI:15378"/>
        <dbReference type="ChEBI" id="CHEBI:16526"/>
        <dbReference type="ChEBI" id="CHEBI:64479"/>
        <dbReference type="ChEBI" id="CHEBI:78449"/>
        <dbReference type="ChEBI" id="CHEBI:78776"/>
        <dbReference type="ChEBI" id="CHEBI:138651"/>
    </reaction>
</comment>
<evidence type="ECO:0000256" key="14">
    <source>
        <dbReference type="PIRNR" id="PIRNR000447"/>
    </source>
</evidence>
<protein>
    <recommendedName>
        <fullName evidence="4 14">3-oxoacyl-[acyl-carrier-protein] synthase 2</fullName>
        <ecNumber evidence="3 14">2.3.1.179</ecNumber>
    </recommendedName>
</protein>
<dbReference type="EC" id="2.3.1.179" evidence="3 14"/>
<keyword evidence="7" id="KW-0276">Fatty acid metabolism</keyword>
<comment type="similarity">
    <text evidence="2 14 16">Belongs to the thiolase-like superfamily. Beta-ketoacyl-ACP synthases family.</text>
</comment>
<keyword evidence="19" id="KW-1185">Reference proteome</keyword>
<dbReference type="PIRSF" id="PIRSF000447">
    <property type="entry name" value="KAS_II"/>
    <property type="match status" value="1"/>
</dbReference>
<gene>
    <name evidence="18" type="ORF">SAMN05216244_1440</name>
</gene>
<dbReference type="InterPro" id="IPR020841">
    <property type="entry name" value="PKS_Beta-ketoAc_synthase_dom"/>
</dbReference>
<evidence type="ECO:0000256" key="1">
    <source>
        <dbReference type="ARBA" id="ARBA00005194"/>
    </source>
</evidence>
<dbReference type="InterPro" id="IPR000794">
    <property type="entry name" value="Beta-ketoacyl_synthase"/>
</dbReference>
<evidence type="ECO:0000259" key="17">
    <source>
        <dbReference type="PROSITE" id="PS52004"/>
    </source>
</evidence>
<accession>A0A1G9PHT9</accession>
<keyword evidence="10 14" id="KW-0012">Acyltransferase</keyword>
<feature type="domain" description="Ketosynthase family 3 (KS3)" evidence="17">
    <location>
        <begin position="3"/>
        <end position="410"/>
    </location>
</feature>
<dbReference type="PROSITE" id="PS00606">
    <property type="entry name" value="KS3_1"/>
    <property type="match status" value="1"/>
</dbReference>
<dbReference type="Proteomes" id="UP000182347">
    <property type="component" value="Unassembled WGS sequence"/>
</dbReference>
<dbReference type="InterPro" id="IPR017568">
    <property type="entry name" value="3-oxoacyl-ACP_synth-2"/>
</dbReference>
<keyword evidence="9 14" id="KW-0275">Fatty acid biosynthesis</keyword>
<evidence type="ECO:0000313" key="19">
    <source>
        <dbReference type="Proteomes" id="UP000182347"/>
    </source>
</evidence>
<comment type="pathway">
    <text evidence="1 14">Lipid metabolism; fatty acid biosynthesis.</text>
</comment>
<evidence type="ECO:0000256" key="4">
    <source>
        <dbReference type="ARBA" id="ARBA00014657"/>
    </source>
</evidence>
<dbReference type="OrthoDB" id="9808669at2"/>
<feature type="active site" description="For beta-ketoacyl synthase activity" evidence="15">
    <location>
        <position position="164"/>
    </location>
</feature>
<dbReference type="InterPro" id="IPR018201">
    <property type="entry name" value="Ketoacyl_synth_AS"/>
</dbReference>
<dbReference type="RefSeq" id="WP_074598096.1">
    <property type="nucleotide sequence ID" value="NZ_FNHF01000001.1"/>
</dbReference>
<comment type="catalytic activity">
    <reaction evidence="12 14">
        <text>(9Z)-hexadecenoyl-[ACP] + malonyl-[ACP] + H(+) = 3-oxo-(11Z)-octadecenoyl-[ACP] + holo-[ACP] + CO2</text>
        <dbReference type="Rhea" id="RHEA:55040"/>
        <dbReference type="Rhea" id="RHEA-COMP:9623"/>
        <dbReference type="Rhea" id="RHEA-COMP:9685"/>
        <dbReference type="Rhea" id="RHEA-COMP:10800"/>
        <dbReference type="Rhea" id="RHEA-COMP:14074"/>
        <dbReference type="ChEBI" id="CHEBI:15378"/>
        <dbReference type="ChEBI" id="CHEBI:16526"/>
        <dbReference type="ChEBI" id="CHEBI:64479"/>
        <dbReference type="ChEBI" id="CHEBI:78449"/>
        <dbReference type="ChEBI" id="CHEBI:83989"/>
        <dbReference type="ChEBI" id="CHEBI:138538"/>
        <dbReference type="EC" id="2.3.1.179"/>
    </reaction>
</comment>
<proteinExistence type="inferred from homology"/>
<dbReference type="NCBIfam" id="TIGR03150">
    <property type="entry name" value="fabF"/>
    <property type="match status" value="1"/>
</dbReference>
<keyword evidence="6 14" id="KW-0808">Transferase</keyword>